<dbReference type="EMBL" id="JABTEG010000010">
    <property type="protein sequence ID" value="KAG4304174.1"/>
    <property type="molecule type" value="Genomic_DNA"/>
</dbReference>
<proteinExistence type="predicted"/>
<gene>
    <name evidence="1" type="ORF">PORY_002355</name>
</gene>
<sequence>MFSQNEEKNQESMIIEENLDMGISVLQNKFMGPGTVSSSIFQTNEECIPNDTVMIVVDTNVFVISHLSLISDLSKQCEAHNYIILFPWATIQELDGLKSIENTYSSDKEKNMSFFVRKATNFIYHSLSQKGNSIRGQKMTEVMDVSLTGDDSILDCCRYWHEKRSLKTILLSNDKNLAIKAMIHDIYSIAYEPDMNIDSLMFKISKKLDYYSKDKDFKESQDNDMEIDDIEEPLYEKSACLEHVFSSSYMEQDVIPEKADISKNKETYKKSVYFKNGPLPDTCRPFIMEFLEDVVSTILKASETLLKKHMSKALGGDFSAEYILKGYTFPPKCMEDLFQIIQKFWDTIFKELFKTHAYKEKIATIVKTYRFWSRWATLGIGIGPSSIRELEDWVEEVVAFWTVFATALGTEDTAKEVEKRCYITASWRIQIKNLQQRLEEPSNG</sequence>
<evidence type="ECO:0000313" key="2">
    <source>
        <dbReference type="Proteomes" id="UP000768646"/>
    </source>
</evidence>
<comment type="caution">
    <text evidence="1">The sequence shown here is derived from an EMBL/GenBank/DDBJ whole genome shotgun (WGS) entry which is preliminary data.</text>
</comment>
<evidence type="ECO:0000313" key="1">
    <source>
        <dbReference type="EMBL" id="KAG4304174.1"/>
    </source>
</evidence>
<keyword evidence="2" id="KW-1185">Reference proteome</keyword>
<protein>
    <submittedName>
        <fullName evidence="1">Uncharacterized protein</fullName>
    </submittedName>
</protein>
<reference evidence="1 2" key="1">
    <citation type="journal article" date="2021" name="Commun. Biol.">
        <title>Genomic insights into the host specific adaptation of the Pneumocystis genus.</title>
        <authorList>
            <person name="Cisse O.H."/>
            <person name="Ma L."/>
            <person name="Dekker J.P."/>
            <person name="Khil P.P."/>
            <person name="Youn J.-H."/>
            <person name="Brenchley J.M."/>
            <person name="Blair R."/>
            <person name="Pahar B."/>
            <person name="Chabe M."/>
            <person name="Van Rompay K.K.A."/>
            <person name="Keesler R."/>
            <person name="Sukura A."/>
            <person name="Hirsch V."/>
            <person name="Kutty G."/>
            <person name="Liu Y."/>
            <person name="Peng L."/>
            <person name="Chen J."/>
            <person name="Song J."/>
            <person name="Weissenbacher-Lang C."/>
            <person name="Xu J."/>
            <person name="Upham N.S."/>
            <person name="Stajich J.E."/>
            <person name="Cuomo C.A."/>
            <person name="Cushion M.T."/>
            <person name="Kovacs J.A."/>
        </authorList>
    </citation>
    <scope>NUCLEOTIDE SEQUENCE [LARGE SCALE GENOMIC DNA]</scope>
    <source>
        <strain evidence="1 2">RABM</strain>
    </source>
</reference>
<name>A0ACB7CGL4_9ASCO</name>
<dbReference type="Proteomes" id="UP000768646">
    <property type="component" value="Unassembled WGS sequence"/>
</dbReference>
<organism evidence="1 2">
    <name type="scientific">Pneumocystis oryctolagi</name>
    <dbReference type="NCBI Taxonomy" id="42067"/>
    <lineage>
        <taxon>Eukaryota</taxon>
        <taxon>Fungi</taxon>
        <taxon>Dikarya</taxon>
        <taxon>Ascomycota</taxon>
        <taxon>Taphrinomycotina</taxon>
        <taxon>Pneumocystomycetes</taxon>
        <taxon>Pneumocystaceae</taxon>
        <taxon>Pneumocystis</taxon>
    </lineage>
</organism>
<accession>A0ACB7CGL4</accession>